<reference evidence="1 2" key="1">
    <citation type="submission" date="2014-09" db="EMBL/GenBank/DDBJ databases">
        <authorList>
            <person name="Ellenberger Sabrina"/>
        </authorList>
    </citation>
    <scope>NUCLEOTIDE SEQUENCE [LARGE SCALE GENOMIC DNA]</scope>
    <source>
        <strain evidence="1 2">CBS 412.66</strain>
    </source>
</reference>
<protein>
    <submittedName>
        <fullName evidence="1">Uncharacterized protein</fullName>
    </submittedName>
</protein>
<proteinExistence type="predicted"/>
<sequence length="116" mass="13196">MPAPRRYRHVLKPPLLVTLPLSRSSFNLRNHKQIGIVSMVQVVFQLRNAQLDKVGYANVLKVMTGHLYFARYPEIPGCFQRPKSNISITGQCAPIQGRAMQTVEFLELEQQGLYAD</sequence>
<evidence type="ECO:0000313" key="2">
    <source>
        <dbReference type="Proteomes" id="UP000054107"/>
    </source>
</evidence>
<dbReference type="EMBL" id="LN729513">
    <property type="protein sequence ID" value="CEP13280.1"/>
    <property type="molecule type" value="Genomic_DNA"/>
</dbReference>
<name>A0A0B7ND17_9FUNG</name>
<organism evidence="1 2">
    <name type="scientific">Parasitella parasitica</name>
    <dbReference type="NCBI Taxonomy" id="35722"/>
    <lineage>
        <taxon>Eukaryota</taxon>
        <taxon>Fungi</taxon>
        <taxon>Fungi incertae sedis</taxon>
        <taxon>Mucoromycota</taxon>
        <taxon>Mucoromycotina</taxon>
        <taxon>Mucoromycetes</taxon>
        <taxon>Mucorales</taxon>
        <taxon>Mucorineae</taxon>
        <taxon>Mucoraceae</taxon>
        <taxon>Parasitella</taxon>
    </lineage>
</organism>
<dbReference type="AlphaFoldDB" id="A0A0B7ND17"/>
<evidence type="ECO:0000313" key="1">
    <source>
        <dbReference type="EMBL" id="CEP13280.1"/>
    </source>
</evidence>
<dbReference type="Proteomes" id="UP000054107">
    <property type="component" value="Unassembled WGS sequence"/>
</dbReference>
<keyword evidence="2" id="KW-1185">Reference proteome</keyword>
<accession>A0A0B7ND17</accession>
<gene>
    <name evidence="1" type="primary">PARPA_07335.1 scaffold 27460</name>
</gene>